<dbReference type="InterPro" id="IPR004662">
    <property type="entry name" value="AcgluKinase_fam"/>
</dbReference>
<feature type="binding site" evidence="9">
    <location>
        <position position="170"/>
    </location>
    <ligand>
        <name>substrate</name>
    </ligand>
</feature>
<comment type="similarity">
    <text evidence="9">Belongs to the acetylglutamate kinase family. ArgB subfamily.</text>
</comment>
<gene>
    <name evidence="11" type="primary">argB_2</name>
    <name evidence="9" type="synonym">argB</name>
    <name evidence="11" type="ORF">B879_02745</name>
</gene>
<keyword evidence="4 9" id="KW-0808">Transferase</keyword>
<dbReference type="OrthoDB" id="9803155at2"/>
<dbReference type="UniPathway" id="UPA00068">
    <property type="reaction ID" value="UER00107"/>
</dbReference>
<name>K1LWV5_CECL9</name>
<evidence type="ECO:0000256" key="8">
    <source>
        <dbReference type="ARBA" id="ARBA00048141"/>
    </source>
</evidence>
<evidence type="ECO:0000256" key="5">
    <source>
        <dbReference type="ARBA" id="ARBA00022741"/>
    </source>
</evidence>
<dbReference type="PIRSF" id="PIRSF000728">
    <property type="entry name" value="NAGK"/>
    <property type="match status" value="1"/>
</dbReference>
<comment type="catalytic activity">
    <reaction evidence="8 9">
        <text>N-acetyl-L-glutamate + ATP = N-acetyl-L-glutamyl 5-phosphate + ADP</text>
        <dbReference type="Rhea" id="RHEA:14629"/>
        <dbReference type="ChEBI" id="CHEBI:30616"/>
        <dbReference type="ChEBI" id="CHEBI:44337"/>
        <dbReference type="ChEBI" id="CHEBI:57936"/>
        <dbReference type="ChEBI" id="CHEBI:456216"/>
        <dbReference type="EC" id="2.7.2.8"/>
    </reaction>
</comment>
<keyword evidence="3 9" id="KW-0028">Amino-acid biosynthesis</keyword>
<evidence type="ECO:0000256" key="2">
    <source>
        <dbReference type="ARBA" id="ARBA00022571"/>
    </source>
</evidence>
<comment type="pathway">
    <text evidence="1 9">Amino-acid biosynthesis; L-arginine biosynthesis; N(2)-acetyl-L-ornithine from L-glutamate: step 2/4.</text>
</comment>
<dbReference type="AlphaFoldDB" id="K1LWV5"/>
<feature type="domain" description="Aspartate/glutamate/uridylate kinase" evidence="10">
    <location>
        <begin position="6"/>
        <end position="251"/>
    </location>
</feature>
<evidence type="ECO:0000256" key="3">
    <source>
        <dbReference type="ARBA" id="ARBA00022605"/>
    </source>
</evidence>
<protein>
    <recommendedName>
        <fullName evidence="9">Acetylglutamate kinase</fullName>
        <ecNumber evidence="9">2.7.2.8</ecNumber>
    </recommendedName>
    <alternativeName>
        <fullName evidence="9">N-acetyl-L-glutamate 5-phosphotransferase</fullName>
    </alternativeName>
    <alternativeName>
        <fullName evidence="9">NAG kinase</fullName>
        <shortName evidence="9">NAGK</shortName>
    </alternativeName>
</protein>
<dbReference type="GO" id="GO:0003991">
    <property type="term" value="F:acetylglutamate kinase activity"/>
    <property type="evidence" value="ECO:0007669"/>
    <property type="project" value="UniProtKB-UniRule"/>
</dbReference>
<reference evidence="11 12" key="1">
    <citation type="journal article" date="2012" name="J. Bacteriol.">
        <title>Draft Genome Sequence of Cecembia lonarensis Strain LW9T, Isolated from Lonar Lake, a Haloalkaline Lake in India.</title>
        <authorList>
            <person name="Shivaji S."/>
            <person name="Ara S."/>
            <person name="Singh A."/>
            <person name="Pinnaka A.K."/>
        </authorList>
    </citation>
    <scope>NUCLEOTIDE SEQUENCE [LARGE SCALE GENOMIC DNA]</scope>
    <source>
        <strain evidence="11 12">LW9</strain>
    </source>
</reference>
<organism evidence="11 12">
    <name type="scientific">Cecembia lonarensis (strain CCUG 58316 / KCTC 22772 / LW9)</name>
    <dbReference type="NCBI Taxonomy" id="1225176"/>
    <lineage>
        <taxon>Bacteria</taxon>
        <taxon>Pseudomonadati</taxon>
        <taxon>Bacteroidota</taxon>
        <taxon>Cytophagia</taxon>
        <taxon>Cytophagales</taxon>
        <taxon>Cyclobacteriaceae</taxon>
        <taxon>Cecembia</taxon>
    </lineage>
</organism>
<evidence type="ECO:0000256" key="9">
    <source>
        <dbReference type="HAMAP-Rule" id="MF_00082"/>
    </source>
</evidence>
<dbReference type="PATRIC" id="fig|1225176.3.peg.2926"/>
<dbReference type="EC" id="2.7.2.8" evidence="9"/>
<dbReference type="RefSeq" id="WP_009185767.1">
    <property type="nucleotide sequence ID" value="NZ_AMGM01000046.1"/>
</dbReference>
<dbReference type="EMBL" id="AMGM01000046">
    <property type="protein sequence ID" value="EKB48654.1"/>
    <property type="molecule type" value="Genomic_DNA"/>
</dbReference>
<proteinExistence type="inferred from homology"/>
<evidence type="ECO:0000259" key="10">
    <source>
        <dbReference type="Pfam" id="PF00696"/>
    </source>
</evidence>
<evidence type="ECO:0000313" key="12">
    <source>
        <dbReference type="Proteomes" id="UP000004478"/>
    </source>
</evidence>
<keyword evidence="6 9" id="KW-0418">Kinase</keyword>
<feature type="binding site" evidence="9">
    <location>
        <begin position="44"/>
        <end position="45"/>
    </location>
    <ligand>
        <name>substrate</name>
    </ligand>
</feature>
<dbReference type="SUPFAM" id="SSF53633">
    <property type="entry name" value="Carbamate kinase-like"/>
    <property type="match status" value="1"/>
</dbReference>
<keyword evidence="5 9" id="KW-0547">Nucleotide-binding</keyword>
<evidence type="ECO:0000256" key="7">
    <source>
        <dbReference type="ARBA" id="ARBA00022840"/>
    </source>
</evidence>
<dbReference type="PANTHER" id="PTHR23342:SF0">
    <property type="entry name" value="N-ACETYLGLUTAMATE SYNTHASE, MITOCHONDRIAL"/>
    <property type="match status" value="1"/>
</dbReference>
<dbReference type="HAMAP" id="MF_00082">
    <property type="entry name" value="ArgB"/>
    <property type="match status" value="1"/>
</dbReference>
<dbReference type="GO" id="GO:0005737">
    <property type="term" value="C:cytoplasm"/>
    <property type="evidence" value="ECO:0007669"/>
    <property type="project" value="UniProtKB-SubCell"/>
</dbReference>
<dbReference type="PRINTS" id="PR00474">
    <property type="entry name" value="GLU5KINASE"/>
</dbReference>
<dbReference type="InterPro" id="IPR037528">
    <property type="entry name" value="ArgB"/>
</dbReference>
<dbReference type="GO" id="GO:0005524">
    <property type="term" value="F:ATP binding"/>
    <property type="evidence" value="ECO:0007669"/>
    <property type="project" value="UniProtKB-UniRule"/>
</dbReference>
<dbReference type="InterPro" id="IPR036393">
    <property type="entry name" value="AceGlu_kinase-like_sf"/>
</dbReference>
<keyword evidence="7 9" id="KW-0067">ATP-binding</keyword>
<dbReference type="Proteomes" id="UP000004478">
    <property type="component" value="Unassembled WGS sequence"/>
</dbReference>
<evidence type="ECO:0000256" key="1">
    <source>
        <dbReference type="ARBA" id="ARBA00004828"/>
    </source>
</evidence>
<evidence type="ECO:0000256" key="4">
    <source>
        <dbReference type="ARBA" id="ARBA00022679"/>
    </source>
</evidence>
<keyword evidence="9" id="KW-0963">Cytoplasm</keyword>
<feature type="binding site" evidence="9">
    <location>
        <position position="66"/>
    </location>
    <ligand>
        <name>substrate</name>
    </ligand>
</feature>
<evidence type="ECO:0000313" key="11">
    <source>
        <dbReference type="EMBL" id="EKB48654.1"/>
    </source>
</evidence>
<keyword evidence="2 9" id="KW-0055">Arginine biosynthesis</keyword>
<accession>K1LWV5</accession>
<dbReference type="NCBIfam" id="TIGR00761">
    <property type="entry name" value="argB"/>
    <property type="match status" value="1"/>
</dbReference>
<sequence>MPSSKLLIKYGGNAMINQTLKLQIAQSLYRLKNAGHEIVLVHGGGPFINKALEKANIPSEFIEGQRQTSPEAMFEIQKTLKGEVNGDLVKVFSQQGLKAVGLSGLDNQTVLVSPKKLKLTLSDGIIDEIDLGRVGQITSVDPELILSLIEKKFLPILACIAADTEGLAYNVNADDFAGEVAASIQADYYISLTDVDGLYQNYPDPTSILRNISLGDLPNLYGKIIQGGMIPKIQSLENALKKGVKNALILNGTQPEQLLAYFEKGSTIGTTITH</sequence>
<dbReference type="Pfam" id="PF00696">
    <property type="entry name" value="AA_kinase"/>
    <property type="match status" value="1"/>
</dbReference>
<dbReference type="Gene3D" id="3.40.1160.10">
    <property type="entry name" value="Acetylglutamate kinase-like"/>
    <property type="match status" value="1"/>
</dbReference>
<dbReference type="GO" id="GO:0042450">
    <property type="term" value="P:L-arginine biosynthetic process via ornithine"/>
    <property type="evidence" value="ECO:0007669"/>
    <property type="project" value="UniProtKB-UniRule"/>
</dbReference>
<feature type="site" description="Transition state stabilizer" evidence="9">
    <location>
        <position position="232"/>
    </location>
</feature>
<dbReference type="PANTHER" id="PTHR23342">
    <property type="entry name" value="N-ACETYLGLUTAMATE SYNTHASE"/>
    <property type="match status" value="1"/>
</dbReference>
<comment type="function">
    <text evidence="9">Catalyzes the ATP-dependent phosphorylation of N-acetyl-L-glutamate.</text>
</comment>
<comment type="subcellular location">
    <subcellularLocation>
        <location evidence="9">Cytoplasm</location>
    </subcellularLocation>
</comment>
<comment type="caution">
    <text evidence="11">The sequence shown here is derived from an EMBL/GenBank/DDBJ whole genome shotgun (WGS) entry which is preliminary data.</text>
</comment>
<dbReference type="CDD" id="cd04238">
    <property type="entry name" value="AAK_NAGK-like"/>
    <property type="match status" value="1"/>
</dbReference>
<keyword evidence="12" id="KW-1185">Reference proteome</keyword>
<evidence type="ECO:0000256" key="6">
    <source>
        <dbReference type="ARBA" id="ARBA00022777"/>
    </source>
</evidence>
<feature type="site" description="Transition state stabilizer" evidence="9">
    <location>
        <position position="9"/>
    </location>
</feature>
<dbReference type="InterPro" id="IPR001048">
    <property type="entry name" value="Asp/Glu/Uridylate_kinase"/>
</dbReference>
<dbReference type="InterPro" id="IPR001057">
    <property type="entry name" value="Glu/AcGlu_kinase"/>
</dbReference>
<dbReference type="FunFam" id="3.40.1160.10:FF:000004">
    <property type="entry name" value="Acetylglutamate kinase"/>
    <property type="match status" value="1"/>
</dbReference>